<dbReference type="EC" id="2.7.1.161" evidence="4 17"/>
<feature type="domain" description="Riboflavin kinase" evidence="18">
    <location>
        <begin position="88"/>
        <end position="208"/>
    </location>
</feature>
<comment type="catalytic activity">
    <reaction evidence="16 17">
        <text>riboflavin + CTP = CDP + FMN + H(+)</text>
        <dbReference type="Rhea" id="RHEA:25021"/>
        <dbReference type="ChEBI" id="CHEBI:15378"/>
        <dbReference type="ChEBI" id="CHEBI:37563"/>
        <dbReference type="ChEBI" id="CHEBI:57986"/>
        <dbReference type="ChEBI" id="CHEBI:58069"/>
        <dbReference type="ChEBI" id="CHEBI:58210"/>
        <dbReference type="EC" id="2.7.1.161"/>
    </reaction>
</comment>
<keyword evidence="8 17" id="KW-0808">Transferase</keyword>
<dbReference type="SUPFAM" id="SSF46785">
    <property type="entry name" value="Winged helix' DNA-binding domain"/>
    <property type="match status" value="1"/>
</dbReference>
<protein>
    <recommendedName>
        <fullName evidence="5 17">Riboflavin kinase</fullName>
        <shortName evidence="17">RFK</shortName>
        <ecNumber evidence="4 17">2.7.1.161</ecNumber>
    </recommendedName>
    <alternativeName>
        <fullName evidence="14 17">CTP-dependent riboflavin kinase</fullName>
    </alternativeName>
    <alternativeName>
        <fullName evidence="15 17">CTP:riboflavin 5'-phosphotransferase</fullName>
    </alternativeName>
    <alternativeName>
        <fullName evidence="13 17">Flavokinase</fullName>
    </alternativeName>
</protein>
<dbReference type="InterPro" id="IPR036388">
    <property type="entry name" value="WH-like_DNA-bd_sf"/>
</dbReference>
<comment type="function">
    <text evidence="1 17">Catalyzes the CTP-dependent phosphorylation of riboflavin (vitamin B2) to form flavin mononucleotide (FMN).</text>
</comment>
<evidence type="ECO:0000256" key="5">
    <source>
        <dbReference type="ARBA" id="ARBA00017394"/>
    </source>
</evidence>
<dbReference type="GO" id="GO:0000287">
    <property type="term" value="F:magnesium ion binding"/>
    <property type="evidence" value="ECO:0007669"/>
    <property type="project" value="UniProtKB-UniRule"/>
</dbReference>
<keyword evidence="10 17" id="KW-0547">Nucleotide-binding</keyword>
<dbReference type="GO" id="GO:0000166">
    <property type="term" value="F:nucleotide binding"/>
    <property type="evidence" value="ECO:0007669"/>
    <property type="project" value="UniProtKB-UniRule"/>
</dbReference>
<evidence type="ECO:0000256" key="9">
    <source>
        <dbReference type="ARBA" id="ARBA00022723"/>
    </source>
</evidence>
<dbReference type="AlphaFoldDB" id="A0A832T0Z5"/>
<dbReference type="EMBL" id="DUJP01000027">
    <property type="protein sequence ID" value="HII47242.1"/>
    <property type="molecule type" value="Genomic_DNA"/>
</dbReference>
<dbReference type="Gene3D" id="1.10.10.10">
    <property type="entry name" value="Winged helix-like DNA-binding domain superfamily/Winged helix DNA-binding domain"/>
    <property type="match status" value="1"/>
</dbReference>
<evidence type="ECO:0000313" key="19">
    <source>
        <dbReference type="EMBL" id="HII47242.1"/>
    </source>
</evidence>
<reference evidence="19" key="1">
    <citation type="journal article" date="2020" name="bioRxiv">
        <title>A rank-normalized archaeal taxonomy based on genome phylogeny resolves widespread incomplete and uneven classifications.</title>
        <authorList>
            <person name="Rinke C."/>
            <person name="Chuvochina M."/>
            <person name="Mussig A.J."/>
            <person name="Chaumeil P.-A."/>
            <person name="Waite D.W."/>
            <person name="Whitman W.B."/>
            <person name="Parks D.H."/>
            <person name="Hugenholtz P."/>
        </authorList>
    </citation>
    <scope>NUCLEOTIDE SEQUENCE</scope>
    <source>
        <strain evidence="19">UBA8839</strain>
    </source>
</reference>
<comment type="caution">
    <text evidence="19">The sequence shown here is derived from an EMBL/GenBank/DDBJ whole genome shotgun (WGS) entry which is preliminary data.</text>
</comment>
<evidence type="ECO:0000256" key="15">
    <source>
        <dbReference type="ARBA" id="ARBA00033116"/>
    </source>
</evidence>
<evidence type="ECO:0000256" key="8">
    <source>
        <dbReference type="ARBA" id="ARBA00022679"/>
    </source>
</evidence>
<dbReference type="PANTHER" id="PTHR40706">
    <property type="entry name" value="RIBOFLAVIN KINASE"/>
    <property type="match status" value="1"/>
</dbReference>
<sequence length="210" mass="23377">MECKERRLIGDLIALSYVEGLPVAEAAKRLCVTRQGLYKLLKQLRNEGYVAEGPLIKITQKGRDLLSSVLRDLLRYFNIASIRLIGRVISGLGEGAFYISLEGYRRAIEEKLGFTPFPGTLNIKLDPQYLPYRRYLDGLPGIVIPGFTNGLRTYGGVKAFKAKINGVEGAVVMPERTHHPTDVIEIIAPVKLRDALNLKDGDIVEVEILL</sequence>
<dbReference type="PANTHER" id="PTHR40706:SF1">
    <property type="entry name" value="RIBOFLAVIN KINASE"/>
    <property type="match status" value="1"/>
</dbReference>
<feature type="binding site" evidence="17">
    <location>
        <begin position="91"/>
        <end position="96"/>
    </location>
    <ligand>
        <name>CDP</name>
        <dbReference type="ChEBI" id="CHEBI:58069"/>
    </ligand>
</feature>
<dbReference type="InterPro" id="IPR036390">
    <property type="entry name" value="WH_DNA-bd_sf"/>
</dbReference>
<dbReference type="SUPFAM" id="SSF82114">
    <property type="entry name" value="Riboflavin kinase-like"/>
    <property type="match status" value="1"/>
</dbReference>
<evidence type="ECO:0000256" key="4">
    <source>
        <dbReference type="ARBA" id="ARBA00011987"/>
    </source>
</evidence>
<keyword evidence="9 17" id="KW-0479">Metal-binding</keyword>
<comment type="cofactor">
    <cofactor evidence="17">
        <name>Mg(2+)</name>
        <dbReference type="ChEBI" id="CHEBI:18420"/>
    </cofactor>
    <text evidence="17">Binds 1 Mg(2+) ion per subunit.</text>
</comment>
<feature type="binding site" evidence="17">
    <location>
        <position position="122"/>
    </location>
    <ligand>
        <name>Mg(2+)</name>
        <dbReference type="ChEBI" id="CHEBI:18420"/>
    </ligand>
</feature>
<evidence type="ECO:0000256" key="11">
    <source>
        <dbReference type="ARBA" id="ARBA00022777"/>
    </source>
</evidence>
<evidence type="ECO:0000256" key="16">
    <source>
        <dbReference type="ARBA" id="ARBA00047857"/>
    </source>
</evidence>
<evidence type="ECO:0000256" key="10">
    <source>
        <dbReference type="ARBA" id="ARBA00022741"/>
    </source>
</evidence>
<feature type="binding site" evidence="17">
    <location>
        <begin position="190"/>
        <end position="193"/>
    </location>
    <ligand>
        <name>CDP</name>
        <dbReference type="ChEBI" id="CHEBI:58069"/>
    </ligand>
</feature>
<keyword evidence="12 17" id="KW-0460">Magnesium</keyword>
<dbReference type="UniPathway" id="UPA00276">
    <property type="reaction ID" value="UER00929"/>
</dbReference>
<evidence type="ECO:0000313" key="20">
    <source>
        <dbReference type="Proteomes" id="UP000651120"/>
    </source>
</evidence>
<evidence type="ECO:0000256" key="12">
    <source>
        <dbReference type="ARBA" id="ARBA00022842"/>
    </source>
</evidence>
<dbReference type="HAMAP" id="MF_01285">
    <property type="entry name" value="Riboflavin_kinase"/>
    <property type="match status" value="1"/>
</dbReference>
<dbReference type="GO" id="GO:0009231">
    <property type="term" value="P:riboflavin biosynthetic process"/>
    <property type="evidence" value="ECO:0007669"/>
    <property type="project" value="InterPro"/>
</dbReference>
<dbReference type="InterPro" id="IPR023602">
    <property type="entry name" value="Riboflavin_kinase_CTP-dep"/>
</dbReference>
<proteinExistence type="inferred from homology"/>
<gene>
    <name evidence="17" type="primary">ribK</name>
    <name evidence="19" type="ORF">HA333_07310</name>
</gene>
<dbReference type="OMA" id="HAEYEDY"/>
<name>A0A832T0Z5_9CREN</name>
<keyword evidence="11 17" id="KW-0418">Kinase</keyword>
<keyword evidence="7 17" id="KW-0288">FMN</keyword>
<dbReference type="GO" id="GO:0009398">
    <property type="term" value="P:FMN biosynthetic process"/>
    <property type="evidence" value="ECO:0007669"/>
    <property type="project" value="UniProtKB-UniRule"/>
</dbReference>
<evidence type="ECO:0000256" key="13">
    <source>
        <dbReference type="ARBA" id="ARBA00029789"/>
    </source>
</evidence>
<dbReference type="RefSeq" id="WP_011008457.1">
    <property type="nucleotide sequence ID" value="NZ_DAIOPL010000015.1"/>
</dbReference>
<feature type="binding site" evidence="17">
    <location>
        <position position="120"/>
    </location>
    <ligand>
        <name>Mg(2+)</name>
        <dbReference type="ChEBI" id="CHEBI:18420"/>
    </ligand>
</feature>
<evidence type="ECO:0000256" key="3">
    <source>
        <dbReference type="ARBA" id="ARBA00006428"/>
    </source>
</evidence>
<dbReference type="InterPro" id="IPR023465">
    <property type="entry name" value="Riboflavin_kinase_dom_sf"/>
</dbReference>
<feature type="binding site" evidence="17">
    <location>
        <position position="185"/>
    </location>
    <ligand>
        <name>FMN</name>
        <dbReference type="ChEBI" id="CHEBI:58210"/>
    </ligand>
</feature>
<dbReference type="Proteomes" id="UP000651120">
    <property type="component" value="Unassembled WGS sequence"/>
</dbReference>
<comment type="pathway">
    <text evidence="2 17">Cofactor biosynthesis; FMN biosynthesis; FMN from riboflavin (CTP route): step 1/1.</text>
</comment>
<accession>A0A832T0Z5</accession>
<organism evidence="19 20">
    <name type="scientific">Pyrobaculum aerophilum</name>
    <dbReference type="NCBI Taxonomy" id="13773"/>
    <lineage>
        <taxon>Archaea</taxon>
        <taxon>Thermoproteota</taxon>
        <taxon>Thermoprotei</taxon>
        <taxon>Thermoproteales</taxon>
        <taxon>Thermoproteaceae</taxon>
        <taxon>Pyrobaculum</taxon>
    </lineage>
</organism>
<dbReference type="Pfam" id="PF01982">
    <property type="entry name" value="CTP-dep_RFKase"/>
    <property type="match status" value="1"/>
</dbReference>
<comment type="similarity">
    <text evidence="3 17">Belongs to the archaeal riboflavin kinase family.</text>
</comment>
<evidence type="ECO:0000259" key="18">
    <source>
        <dbReference type="Pfam" id="PF01982"/>
    </source>
</evidence>
<evidence type="ECO:0000256" key="7">
    <source>
        <dbReference type="ARBA" id="ARBA00022643"/>
    </source>
</evidence>
<evidence type="ECO:0000256" key="1">
    <source>
        <dbReference type="ARBA" id="ARBA00003072"/>
    </source>
</evidence>
<comment type="caution">
    <text evidence="17">Lacks conserved residue(s) required for the propagation of feature annotation.</text>
</comment>
<dbReference type="GO" id="GO:0008531">
    <property type="term" value="F:riboflavin kinase activity"/>
    <property type="evidence" value="ECO:0007669"/>
    <property type="project" value="InterPro"/>
</dbReference>
<evidence type="ECO:0000256" key="14">
    <source>
        <dbReference type="ARBA" id="ARBA00030544"/>
    </source>
</evidence>
<evidence type="ECO:0000256" key="2">
    <source>
        <dbReference type="ARBA" id="ARBA00005219"/>
    </source>
</evidence>
<dbReference type="SMR" id="A0A832T0Z5"/>
<evidence type="ECO:0000256" key="17">
    <source>
        <dbReference type="HAMAP-Rule" id="MF_01285"/>
    </source>
</evidence>
<dbReference type="GeneID" id="1464322"/>
<dbReference type="Gene3D" id="2.40.30.30">
    <property type="entry name" value="Riboflavin kinase-like"/>
    <property type="match status" value="1"/>
</dbReference>
<dbReference type="InterPro" id="IPR039063">
    <property type="entry name" value="RibK_CTP-dep"/>
</dbReference>
<dbReference type="InterPro" id="IPR023470">
    <property type="entry name" value="Riboflavin_kinase_archaeal"/>
</dbReference>
<evidence type="ECO:0000256" key="6">
    <source>
        <dbReference type="ARBA" id="ARBA00022630"/>
    </source>
</evidence>
<keyword evidence="6 17" id="KW-0285">Flavoprotein</keyword>
<feature type="binding site" evidence="17">
    <location>
        <position position="177"/>
    </location>
    <ligand>
        <name>FMN</name>
        <dbReference type="ChEBI" id="CHEBI:58210"/>
    </ligand>
</feature>